<dbReference type="EMBL" id="JXLN01013659">
    <property type="protein sequence ID" value="KPM09505.1"/>
    <property type="molecule type" value="Genomic_DNA"/>
</dbReference>
<keyword evidence="1" id="KW-0963">Cytoplasm</keyword>
<dbReference type="GO" id="GO:0051012">
    <property type="term" value="P:microtubule sliding"/>
    <property type="evidence" value="ECO:0007669"/>
    <property type="project" value="UniProtKB-UniRule"/>
</dbReference>
<dbReference type="OrthoDB" id="674604at2759"/>
<keyword evidence="1" id="KW-0498">Mitosis</keyword>
<protein>
    <recommendedName>
        <fullName evidence="1">Lissencephaly-1 homolog</fullName>
    </recommendedName>
</protein>
<dbReference type="PROSITE" id="PS00678">
    <property type="entry name" value="WD_REPEATS_1"/>
    <property type="match status" value="4"/>
</dbReference>
<gene>
    <name evidence="3" type="ORF">QR98_0080420</name>
</gene>
<dbReference type="SMART" id="SM00667">
    <property type="entry name" value="LisH"/>
    <property type="match status" value="1"/>
</dbReference>
<dbReference type="PANTHER" id="PTHR19848:SF8">
    <property type="entry name" value="F-BOX AND WD REPEAT DOMAIN CONTAINING 7"/>
    <property type="match status" value="1"/>
</dbReference>
<evidence type="ECO:0000256" key="1">
    <source>
        <dbReference type="HAMAP-Rule" id="MF_03141"/>
    </source>
</evidence>
<dbReference type="InterPro" id="IPR020472">
    <property type="entry name" value="WD40_PAC1"/>
</dbReference>
<keyword evidence="1" id="KW-0493">Microtubule</keyword>
<dbReference type="InterPro" id="IPR019775">
    <property type="entry name" value="WD40_repeat_CS"/>
</dbReference>
<dbReference type="PROSITE" id="PS50082">
    <property type="entry name" value="WD_REPEATS_2"/>
    <property type="match status" value="6"/>
</dbReference>
<comment type="caution">
    <text evidence="3">The sequence shown here is derived from an EMBL/GenBank/DDBJ whole genome shotgun (WGS) entry which is preliminary data.</text>
</comment>
<name>A0A132AFZ6_SARSC</name>
<dbReference type="GO" id="GO:0051225">
    <property type="term" value="P:spindle assembly"/>
    <property type="evidence" value="ECO:0007669"/>
    <property type="project" value="UniProtKB-ARBA"/>
</dbReference>
<evidence type="ECO:0000259" key="2">
    <source>
        <dbReference type="Pfam" id="PF24951"/>
    </source>
</evidence>
<dbReference type="SUPFAM" id="SSF109925">
    <property type="entry name" value="Lissencephaly-1 protein (Lis-1, PAF-AH alpha) N-terminal domain"/>
    <property type="match status" value="1"/>
</dbReference>
<sequence>MIMVLTPRQKQELENAIADYLESNGYIGAFEAFKKDANLQNDLEKNNSGILEKKWISVARLSKKVNELEDKCRELEKEYVIGAPLRDKRSPTEWIPRPPERVSMDGHTAPITKVLFHPIYLCVVSASEDGTIKSWDYETGSYERTLKGHTNAVQDIAFSPNGKLMASCSADLSVKLWDFQVYVCIKTLYGHDHNVSSVTFVPSGDYVLSCSRDKSIKMWEVSTGYCIRTFVGHREWVKMVRVNVDGSLMATCSKDHVRLIRSIERELNSVYFNKQTIIIWNLINANQHTKNSSDIIKTMLREHDHTVECIAWAPNSANKPISEAFEEKKKELQGPYLVSGSRDNTLKLWDIGTGLCLFTFIGHDSWVRDICWHPAGKYFLSASDDKTIRVWDVLNKRLTKTLESHKHFCTCIDFHQRAPYVASGSVDLSVKIWECR</sequence>
<reference evidence="3 4" key="1">
    <citation type="journal article" date="2015" name="Parasit. Vectors">
        <title>Draft genome of the scabies mite.</title>
        <authorList>
            <person name="Rider S.D.Jr."/>
            <person name="Morgan M.S."/>
            <person name="Arlian L.G."/>
        </authorList>
    </citation>
    <scope>NUCLEOTIDE SEQUENCE [LARGE SCALE GENOMIC DNA]</scope>
    <source>
        <strain evidence="3">Arlian Lab</strain>
    </source>
</reference>
<dbReference type="PRINTS" id="PR00320">
    <property type="entry name" value="GPROTEINBRPT"/>
</dbReference>
<dbReference type="InterPro" id="IPR037190">
    <property type="entry name" value="LIS1_N"/>
</dbReference>
<dbReference type="CDD" id="cd00200">
    <property type="entry name" value="WD40"/>
    <property type="match status" value="1"/>
</dbReference>
<feature type="domain" description="PAC1-like LisH-like dimerisation" evidence="2">
    <location>
        <begin position="7"/>
        <end position="42"/>
    </location>
</feature>
<keyword evidence="1" id="KW-0206">Cytoskeleton</keyword>
<dbReference type="VEuPathDB" id="VectorBase:SSCA007204"/>
<comment type="similarity">
    <text evidence="1">Belongs to the WD repeat LIS1/nudF family.</text>
</comment>
<dbReference type="InterPro" id="IPR006594">
    <property type="entry name" value="LisH"/>
</dbReference>
<dbReference type="SUPFAM" id="SSF50978">
    <property type="entry name" value="WD40 repeat-like"/>
    <property type="match status" value="1"/>
</dbReference>
<comment type="subcellular location">
    <subcellularLocation>
        <location evidence="1">Cytoplasm</location>
        <location evidence="1">Cytoskeleton</location>
    </subcellularLocation>
    <subcellularLocation>
        <location evidence="1">Cytoplasm</location>
        <location evidence="1">Cytoskeleton</location>
        <location evidence="1">Microtubule organizing center</location>
        <location evidence="1">Centrosome</location>
    </subcellularLocation>
    <text evidence="1">Localizes to the plus end of microtubules and to the centrosome.</text>
</comment>
<dbReference type="InterPro" id="IPR017252">
    <property type="entry name" value="Dynein_regulator_LIS1"/>
</dbReference>
<dbReference type="Proteomes" id="UP000616769">
    <property type="component" value="Unassembled WGS sequence"/>
</dbReference>
<dbReference type="Pfam" id="PF00400">
    <property type="entry name" value="WD40"/>
    <property type="match status" value="7"/>
</dbReference>
<dbReference type="SMART" id="SM00320">
    <property type="entry name" value="WD40"/>
    <property type="match status" value="7"/>
</dbReference>
<accession>A0A132AFZ6</accession>
<keyword evidence="1" id="KW-0175">Coiled coil</keyword>
<dbReference type="FunFam" id="1.20.960.30:FF:000002">
    <property type="entry name" value="Platelet-activating factor acetylhydrolase ib"/>
    <property type="match status" value="1"/>
</dbReference>
<dbReference type="InterPro" id="IPR036322">
    <property type="entry name" value="WD40_repeat_dom_sf"/>
</dbReference>
<evidence type="ECO:0000313" key="3">
    <source>
        <dbReference type="EMBL" id="KPM09505.1"/>
    </source>
</evidence>
<proteinExistence type="inferred from homology"/>
<dbReference type="Gene3D" id="1.20.960.30">
    <property type="match status" value="1"/>
</dbReference>
<dbReference type="GO" id="GO:0000132">
    <property type="term" value="P:establishment of mitotic spindle orientation"/>
    <property type="evidence" value="ECO:0007669"/>
    <property type="project" value="UniProtKB-UniRule"/>
</dbReference>
<organism evidence="3 4">
    <name type="scientific">Sarcoptes scabiei</name>
    <name type="common">Itch mite</name>
    <name type="synonym">Acarus scabiei</name>
    <dbReference type="NCBI Taxonomy" id="52283"/>
    <lineage>
        <taxon>Eukaryota</taxon>
        <taxon>Metazoa</taxon>
        <taxon>Ecdysozoa</taxon>
        <taxon>Arthropoda</taxon>
        <taxon>Chelicerata</taxon>
        <taxon>Arachnida</taxon>
        <taxon>Acari</taxon>
        <taxon>Acariformes</taxon>
        <taxon>Sarcoptiformes</taxon>
        <taxon>Astigmata</taxon>
        <taxon>Psoroptidia</taxon>
        <taxon>Sarcoptoidea</taxon>
        <taxon>Sarcoptidae</taxon>
        <taxon>Sarcoptinae</taxon>
        <taxon>Sarcoptes</taxon>
    </lineage>
</organism>
<dbReference type="PROSITE" id="PS50294">
    <property type="entry name" value="WD_REPEATS_REGION"/>
    <property type="match status" value="5"/>
</dbReference>
<dbReference type="AlphaFoldDB" id="A0A132AFZ6"/>
<dbReference type="GO" id="GO:0070840">
    <property type="term" value="F:dynein complex binding"/>
    <property type="evidence" value="ECO:0007669"/>
    <property type="project" value="UniProtKB-UniRule"/>
</dbReference>
<dbReference type="InterPro" id="IPR015943">
    <property type="entry name" value="WD40/YVTN_repeat-like_dom_sf"/>
</dbReference>
<keyword evidence="1" id="KW-0131">Cell cycle</keyword>
<dbReference type="HAMAP" id="MF_03141">
    <property type="entry name" value="lis1"/>
    <property type="match status" value="1"/>
</dbReference>
<dbReference type="GO" id="GO:0005737">
    <property type="term" value="C:cytoplasm"/>
    <property type="evidence" value="ECO:0007669"/>
    <property type="project" value="UniProtKB-UniRule"/>
</dbReference>
<dbReference type="PROSITE" id="PS50896">
    <property type="entry name" value="LISH"/>
    <property type="match status" value="1"/>
</dbReference>
<dbReference type="Pfam" id="PF24951">
    <property type="entry name" value="LisH_PAC1"/>
    <property type="match status" value="1"/>
</dbReference>
<dbReference type="GO" id="GO:0005813">
    <property type="term" value="C:centrosome"/>
    <property type="evidence" value="ECO:0007669"/>
    <property type="project" value="UniProtKB-SubCell"/>
</dbReference>
<evidence type="ECO:0000313" key="4">
    <source>
        <dbReference type="Proteomes" id="UP000616769"/>
    </source>
</evidence>
<dbReference type="Gene3D" id="2.130.10.10">
    <property type="entry name" value="YVTN repeat-like/Quinoprotein amine dehydrogenase"/>
    <property type="match status" value="1"/>
</dbReference>
<dbReference type="PIRSF" id="PIRSF037647">
    <property type="entry name" value="Dynein_regulator_Lis1"/>
    <property type="match status" value="1"/>
</dbReference>
<dbReference type="GO" id="GO:0030286">
    <property type="term" value="C:dynein complex"/>
    <property type="evidence" value="ECO:0007669"/>
    <property type="project" value="UniProtKB-ARBA"/>
</dbReference>
<dbReference type="PANTHER" id="PTHR19848">
    <property type="entry name" value="WD40 REPEAT PROTEIN"/>
    <property type="match status" value="1"/>
</dbReference>
<keyword evidence="1" id="KW-0132">Cell division</keyword>
<keyword evidence="1" id="KW-0813">Transport</keyword>
<dbReference type="GO" id="GO:0005874">
    <property type="term" value="C:microtubule"/>
    <property type="evidence" value="ECO:0007669"/>
    <property type="project" value="UniProtKB-KW"/>
</dbReference>
<comment type="function">
    <text evidence="1">Positively regulates the activity of the minus-end directed microtubule motor protein dynein. May enhance dynein-mediated microtubule sliding by targeting dynein to the microtubule plus end. Required for several dynein- and microtubule-dependent processes.</text>
</comment>
<dbReference type="GO" id="GO:0051299">
    <property type="term" value="P:centrosome separation"/>
    <property type="evidence" value="ECO:0007669"/>
    <property type="project" value="UniProtKB-ARBA"/>
</dbReference>
<dbReference type="InterPro" id="IPR001680">
    <property type="entry name" value="WD40_rpt"/>
</dbReference>
<comment type="domain">
    <text evidence="1">Dimerization mediated by the LisH domain may be required to activate dynein.</text>
</comment>
<dbReference type="GO" id="GO:0051301">
    <property type="term" value="P:cell division"/>
    <property type="evidence" value="ECO:0007669"/>
    <property type="project" value="UniProtKB-KW"/>
</dbReference>
<dbReference type="InterPro" id="IPR056795">
    <property type="entry name" value="PAC1-like_LisH-like_dom"/>
</dbReference>